<proteinExistence type="predicted"/>
<dbReference type="KEGG" id="ani:ANIA_01279"/>
<keyword evidence="2" id="KW-0812">Transmembrane</keyword>
<feature type="region of interest" description="Disordered" evidence="1">
    <location>
        <begin position="260"/>
        <end position="294"/>
    </location>
</feature>
<dbReference type="OrthoDB" id="4501674at2759"/>
<dbReference type="OMA" id="HWSYKKS"/>
<feature type="compositionally biased region" description="Polar residues" evidence="1">
    <location>
        <begin position="79"/>
        <end position="91"/>
    </location>
</feature>
<accession>Q5BDV1</accession>
<protein>
    <submittedName>
        <fullName evidence="3">Uncharacterized protein</fullName>
    </submittedName>
</protein>
<organism evidence="3 4">
    <name type="scientific">Emericella nidulans (strain FGSC A4 / ATCC 38163 / CBS 112.46 / NRRL 194 / M139)</name>
    <name type="common">Aspergillus nidulans</name>
    <dbReference type="NCBI Taxonomy" id="227321"/>
    <lineage>
        <taxon>Eukaryota</taxon>
        <taxon>Fungi</taxon>
        <taxon>Dikarya</taxon>
        <taxon>Ascomycota</taxon>
        <taxon>Pezizomycotina</taxon>
        <taxon>Eurotiomycetes</taxon>
        <taxon>Eurotiomycetidae</taxon>
        <taxon>Eurotiales</taxon>
        <taxon>Aspergillaceae</taxon>
        <taxon>Aspergillus</taxon>
        <taxon>Aspergillus subgen. Nidulantes</taxon>
    </lineage>
</organism>
<accession>C8VSG0</accession>
<dbReference type="VEuPathDB" id="FungiDB:AN1279"/>
<keyword evidence="2" id="KW-1133">Transmembrane helix</keyword>
<evidence type="ECO:0000256" key="2">
    <source>
        <dbReference type="SAM" id="Phobius"/>
    </source>
</evidence>
<dbReference type="RefSeq" id="XP_658883.1">
    <property type="nucleotide sequence ID" value="XM_653791.1"/>
</dbReference>
<gene>
    <name evidence="3" type="ORF">ANIA_01279</name>
</gene>
<feature type="transmembrane region" description="Helical" evidence="2">
    <location>
        <begin position="118"/>
        <end position="140"/>
    </location>
</feature>
<keyword evidence="2" id="KW-0472">Membrane</keyword>
<name>Q5BDV1_EMENI</name>
<feature type="compositionally biased region" description="Basic and acidic residues" evidence="1">
    <location>
        <begin position="41"/>
        <end position="58"/>
    </location>
</feature>
<reference evidence="4" key="1">
    <citation type="journal article" date="2005" name="Nature">
        <title>Sequencing of Aspergillus nidulans and comparative analysis with A. fumigatus and A. oryzae.</title>
        <authorList>
            <person name="Galagan J.E."/>
            <person name="Calvo S.E."/>
            <person name="Cuomo C."/>
            <person name="Ma L.J."/>
            <person name="Wortman J.R."/>
            <person name="Batzoglou S."/>
            <person name="Lee S.I."/>
            <person name="Basturkmen M."/>
            <person name="Spevak C.C."/>
            <person name="Clutterbuck J."/>
            <person name="Kapitonov V."/>
            <person name="Jurka J."/>
            <person name="Scazzocchio C."/>
            <person name="Farman M."/>
            <person name="Butler J."/>
            <person name="Purcell S."/>
            <person name="Harris S."/>
            <person name="Braus G.H."/>
            <person name="Draht O."/>
            <person name="Busch S."/>
            <person name="D'Enfert C."/>
            <person name="Bouchier C."/>
            <person name="Goldman G.H."/>
            <person name="Bell-Pedersen D."/>
            <person name="Griffiths-Jones S."/>
            <person name="Doonan J.H."/>
            <person name="Yu J."/>
            <person name="Vienken K."/>
            <person name="Pain A."/>
            <person name="Freitag M."/>
            <person name="Selker E.U."/>
            <person name="Archer D.B."/>
            <person name="Penalva M.A."/>
            <person name="Oakley B.R."/>
            <person name="Momany M."/>
            <person name="Tanaka T."/>
            <person name="Kumagai T."/>
            <person name="Asai K."/>
            <person name="Machida M."/>
            <person name="Nierman W.C."/>
            <person name="Denning D.W."/>
            <person name="Caddick M."/>
            <person name="Hynes M."/>
            <person name="Paoletti M."/>
            <person name="Fischer R."/>
            <person name="Miller B."/>
            <person name="Dyer P."/>
            <person name="Sachs M.S."/>
            <person name="Osmani S.A."/>
            <person name="Birren B.W."/>
        </authorList>
    </citation>
    <scope>NUCLEOTIDE SEQUENCE [LARGE SCALE GENOMIC DNA]</scope>
    <source>
        <strain evidence="4">FGSC A4 / ATCC 38163 / CBS 112.46 / NRRL 194 / M139</strain>
    </source>
</reference>
<dbReference type="InParanoid" id="Q5BDV1"/>
<dbReference type="EMBL" id="BN001308">
    <property type="protein sequence ID" value="CBF87805.1"/>
    <property type="molecule type" value="Genomic_DNA"/>
</dbReference>
<feature type="compositionally biased region" description="Basic and acidic residues" evidence="1">
    <location>
        <begin position="65"/>
        <end position="75"/>
    </location>
</feature>
<dbReference type="GeneID" id="2877057"/>
<evidence type="ECO:0000313" key="3">
    <source>
        <dbReference type="EMBL" id="CBF87805.1"/>
    </source>
</evidence>
<dbReference type="Proteomes" id="UP000000560">
    <property type="component" value="Chromosome VIII"/>
</dbReference>
<dbReference type="AlphaFoldDB" id="Q5BDV1"/>
<sequence>MTLWVLTVALSPAADPRSASFSTSILYDEKTDTQEAVETADPGRGDHPDDFYDSKSNDRSSYPHAIHEIAKRDPLSKPPNKTSGQGKPSNDTKSDPALNHTASESDLVKDWKYEKASIAASSIFAVVALAAIALLGWKIVKKVRTRQRRKKGADDDSLDERRARREAMMFSKSHSAGSYMVEEEKDGKVIRVFCTSRNKFRTTTPRTSTVGDPLEQINSTLSMKAEATRHMKGLDNSKRGRRGSIPKQIVVVSSPLQPAVSRTAVPDSQLPDPVTDASSRSSELGTECPRTPAHSLATDVDQDREIEAEISSVRSYRRSLLRLPSIKKSISPFCKF</sequence>
<reference evidence="4" key="2">
    <citation type="journal article" date="2009" name="Fungal Genet. Biol.">
        <title>The 2008 update of the Aspergillus nidulans genome annotation: a community effort.</title>
        <authorList>
            <person name="Wortman J.R."/>
            <person name="Gilsenan J.M."/>
            <person name="Joardar V."/>
            <person name="Deegan J."/>
            <person name="Clutterbuck J."/>
            <person name="Andersen M.R."/>
            <person name="Archer D."/>
            <person name="Bencina M."/>
            <person name="Braus G."/>
            <person name="Coutinho P."/>
            <person name="von Dohren H."/>
            <person name="Doonan J."/>
            <person name="Driessen A.J."/>
            <person name="Durek P."/>
            <person name="Espeso E."/>
            <person name="Fekete E."/>
            <person name="Flipphi M."/>
            <person name="Estrada C.G."/>
            <person name="Geysens S."/>
            <person name="Goldman G."/>
            <person name="de Groot P.W."/>
            <person name="Hansen K."/>
            <person name="Harris S.D."/>
            <person name="Heinekamp T."/>
            <person name="Helmstaedt K."/>
            <person name="Henrissat B."/>
            <person name="Hofmann G."/>
            <person name="Homan T."/>
            <person name="Horio T."/>
            <person name="Horiuchi H."/>
            <person name="James S."/>
            <person name="Jones M."/>
            <person name="Karaffa L."/>
            <person name="Karanyi Z."/>
            <person name="Kato M."/>
            <person name="Keller N."/>
            <person name="Kelly D.E."/>
            <person name="Kiel J.A."/>
            <person name="Kim J.M."/>
            <person name="van der Klei I.J."/>
            <person name="Klis F.M."/>
            <person name="Kovalchuk A."/>
            <person name="Krasevec N."/>
            <person name="Kubicek C.P."/>
            <person name="Liu B."/>
            <person name="Maccabe A."/>
            <person name="Meyer V."/>
            <person name="Mirabito P."/>
            <person name="Miskei M."/>
            <person name="Mos M."/>
            <person name="Mullins J."/>
            <person name="Nelson D.R."/>
            <person name="Nielsen J."/>
            <person name="Oakley B.R."/>
            <person name="Osmani S.A."/>
            <person name="Pakula T."/>
            <person name="Paszewski A."/>
            <person name="Paulsen I."/>
            <person name="Pilsyk S."/>
            <person name="Pocsi I."/>
            <person name="Punt P.J."/>
            <person name="Ram A.F."/>
            <person name="Ren Q."/>
            <person name="Robellet X."/>
            <person name="Robson G."/>
            <person name="Seiboth B."/>
            <person name="van Solingen P."/>
            <person name="Specht T."/>
            <person name="Sun J."/>
            <person name="Taheri-Talesh N."/>
            <person name="Takeshita N."/>
            <person name="Ussery D."/>
            <person name="vanKuyk P.A."/>
            <person name="Visser H."/>
            <person name="van de Vondervoort P.J."/>
            <person name="de Vries R.P."/>
            <person name="Walton J."/>
            <person name="Xiang X."/>
            <person name="Xiong Y."/>
            <person name="Zeng A.P."/>
            <person name="Brandt B.W."/>
            <person name="Cornell M.J."/>
            <person name="van den Hondel C.A."/>
            <person name="Visser J."/>
            <person name="Oliver S.G."/>
            <person name="Turner G."/>
        </authorList>
    </citation>
    <scope>GENOME REANNOTATION</scope>
    <source>
        <strain evidence="4">FGSC A4 / ATCC 38163 / CBS 112.46 / NRRL 194 / M139</strain>
    </source>
</reference>
<feature type="region of interest" description="Disordered" evidence="1">
    <location>
        <begin position="25"/>
        <end position="101"/>
    </location>
</feature>
<evidence type="ECO:0000313" key="4">
    <source>
        <dbReference type="Proteomes" id="UP000000560"/>
    </source>
</evidence>
<evidence type="ECO:0000256" key="1">
    <source>
        <dbReference type="SAM" id="MobiDB-lite"/>
    </source>
</evidence>
<keyword evidence="4" id="KW-1185">Reference proteome</keyword>
<dbReference type="HOGENOM" id="CLU_826468_0_0_1"/>